<protein>
    <submittedName>
        <fullName evidence="2">Uncharacterized protein</fullName>
    </submittedName>
</protein>
<keyword evidence="1" id="KW-0472">Membrane</keyword>
<dbReference type="KEGG" id="ppac:PAP_02860"/>
<dbReference type="RefSeq" id="WP_048164598.1">
    <property type="nucleotide sequence ID" value="NZ_CP006019.1"/>
</dbReference>
<evidence type="ECO:0000313" key="2">
    <source>
        <dbReference type="EMBL" id="AIF68993.1"/>
    </source>
</evidence>
<dbReference type="OrthoDB" id="102023at2157"/>
<keyword evidence="1" id="KW-0812">Transmembrane</keyword>
<organism evidence="2 3">
    <name type="scientific">Palaeococcus pacificus DY20341</name>
    <dbReference type="NCBI Taxonomy" id="1343739"/>
    <lineage>
        <taxon>Archaea</taxon>
        <taxon>Methanobacteriati</taxon>
        <taxon>Methanobacteriota</taxon>
        <taxon>Thermococci</taxon>
        <taxon>Thermococcales</taxon>
        <taxon>Thermococcaceae</taxon>
        <taxon>Palaeococcus</taxon>
    </lineage>
</organism>
<reference evidence="2 3" key="2">
    <citation type="journal article" date="2015" name="Genome Announc.">
        <title>Complete Genome Sequence of Hyperthermophilic Piezophilic Archaeon Palaeococcus pacificus DY20341T, Isolated from Deep-Sea Hydrothermal Sediments.</title>
        <authorList>
            <person name="Zeng X."/>
            <person name="Jebbar M."/>
            <person name="Shao Z."/>
        </authorList>
    </citation>
    <scope>NUCLEOTIDE SEQUENCE [LARGE SCALE GENOMIC DNA]</scope>
    <source>
        <strain evidence="2 3">DY20341</strain>
    </source>
</reference>
<dbReference type="eggNOG" id="arCOG10086">
    <property type="taxonomic scope" value="Archaea"/>
</dbReference>
<proteinExistence type="predicted"/>
<dbReference type="EMBL" id="CP006019">
    <property type="protein sequence ID" value="AIF68993.1"/>
    <property type="molecule type" value="Genomic_DNA"/>
</dbReference>
<name>A0A075LWR9_9EURY</name>
<feature type="transmembrane region" description="Helical" evidence="1">
    <location>
        <begin position="6"/>
        <end position="22"/>
    </location>
</feature>
<dbReference type="AlphaFoldDB" id="A0A075LWR9"/>
<dbReference type="GeneID" id="24841699"/>
<dbReference type="Proteomes" id="UP000027981">
    <property type="component" value="Chromosome"/>
</dbReference>
<dbReference type="HOGENOM" id="CLU_2067929_0_0_2"/>
<gene>
    <name evidence="2" type="ORF">PAP_02860</name>
</gene>
<keyword evidence="3" id="KW-1185">Reference proteome</keyword>
<reference evidence="3" key="1">
    <citation type="submission" date="2013-06" db="EMBL/GenBank/DDBJ databases">
        <title>Complete Genome Sequence of Hyperthermophilic Palaeococcus pacificus DY20341T, Isolated from a Deep-Sea Hydrothermal Sediments.</title>
        <authorList>
            <person name="Zeng X."/>
            <person name="Shao Z."/>
        </authorList>
    </citation>
    <scope>NUCLEOTIDE SEQUENCE [LARGE SCALE GENOMIC DNA]</scope>
    <source>
        <strain evidence="3">DY20341</strain>
    </source>
</reference>
<accession>A0A075LWR9</accession>
<evidence type="ECO:0000256" key="1">
    <source>
        <dbReference type="SAM" id="Phobius"/>
    </source>
</evidence>
<sequence length="118" mass="13541">MEKEEYLIILGVLLIVGFFLFPSENLSGMFCDGDRGTLGDYYISVQNGFLMVSSNSQELFVARGRNVILKKIELDYSFSNGCYTLNVRRKPEEALYLFILGVVLIGMAFYYLAFLKYR</sequence>
<keyword evidence="1" id="KW-1133">Transmembrane helix</keyword>
<feature type="transmembrane region" description="Helical" evidence="1">
    <location>
        <begin position="94"/>
        <end position="113"/>
    </location>
</feature>
<evidence type="ECO:0000313" key="3">
    <source>
        <dbReference type="Proteomes" id="UP000027981"/>
    </source>
</evidence>